<reference evidence="2 3" key="1">
    <citation type="submission" date="2019-09" db="EMBL/GenBank/DDBJ databases">
        <title>Genome sequencing of Ng87 strain.</title>
        <authorList>
            <person name="Karasev E.S."/>
            <person name="Andronov E."/>
        </authorList>
    </citation>
    <scope>NUCLEOTIDE SEQUENCE [LARGE SCALE GENOMIC DNA]</scope>
    <source>
        <strain evidence="2 3">Ng87</strain>
    </source>
</reference>
<evidence type="ECO:0008006" key="4">
    <source>
        <dbReference type="Google" id="ProtNLM"/>
    </source>
</evidence>
<evidence type="ECO:0000256" key="1">
    <source>
        <dbReference type="SAM" id="SignalP"/>
    </source>
</evidence>
<sequence>MSVKVKQMNVVIGILLSVSATVSSAPATASDWGCEVLLCAASANPSWRGVASCHPPMKRLISAMKKPGFDWPTCPAAGTGSPGFERYAACPKGYQVGSRQDRNGFGREQNLCVKTVNMCQGRTHGFYNSDRQQGCIQTVSISRPLKSEPYFFDIKNETSGQTERHWFELHK</sequence>
<feature type="signal peptide" evidence="1">
    <location>
        <begin position="1"/>
        <end position="29"/>
    </location>
</feature>
<feature type="chain" id="PRO_5025648218" description="Conjugal transfer protein TraL" evidence="1">
    <location>
        <begin position="30"/>
        <end position="171"/>
    </location>
</feature>
<proteinExistence type="predicted"/>
<name>A0A6A1TIQ5_NEOGA</name>
<keyword evidence="1" id="KW-0732">Signal</keyword>
<dbReference type="Proteomes" id="UP000386575">
    <property type="component" value="Unassembled WGS sequence"/>
</dbReference>
<dbReference type="AlphaFoldDB" id="A0A6A1TIQ5"/>
<accession>A0A6A1TIQ5</accession>
<dbReference type="EMBL" id="VZUL01000006">
    <property type="protein sequence ID" value="KAB1082232.1"/>
    <property type="molecule type" value="Genomic_DNA"/>
</dbReference>
<gene>
    <name evidence="2" type="ORF">F4V91_33505</name>
</gene>
<evidence type="ECO:0000313" key="2">
    <source>
        <dbReference type="EMBL" id="KAB1082232.1"/>
    </source>
</evidence>
<evidence type="ECO:0000313" key="3">
    <source>
        <dbReference type="Proteomes" id="UP000386575"/>
    </source>
</evidence>
<protein>
    <recommendedName>
        <fullName evidence="4">Conjugal transfer protein TraL</fullName>
    </recommendedName>
</protein>
<dbReference type="RefSeq" id="WP_151047811.1">
    <property type="nucleotide sequence ID" value="NZ_VZUL01000006.1"/>
</dbReference>
<organism evidence="2 3">
    <name type="scientific">Neorhizobium galegae</name>
    <name type="common">Rhizobium galegae</name>
    <dbReference type="NCBI Taxonomy" id="399"/>
    <lineage>
        <taxon>Bacteria</taxon>
        <taxon>Pseudomonadati</taxon>
        <taxon>Pseudomonadota</taxon>
        <taxon>Alphaproteobacteria</taxon>
        <taxon>Hyphomicrobiales</taxon>
        <taxon>Rhizobiaceae</taxon>
        <taxon>Rhizobium/Agrobacterium group</taxon>
        <taxon>Neorhizobium</taxon>
    </lineage>
</organism>
<comment type="caution">
    <text evidence="2">The sequence shown here is derived from an EMBL/GenBank/DDBJ whole genome shotgun (WGS) entry which is preliminary data.</text>
</comment>